<dbReference type="EMBL" id="SRZB01000004">
    <property type="protein sequence ID" value="TGX99878.1"/>
    <property type="molecule type" value="Genomic_DNA"/>
</dbReference>
<gene>
    <name evidence="1" type="ORF">E5357_03900</name>
</gene>
<protein>
    <submittedName>
        <fullName evidence="1">Uncharacterized protein</fullName>
    </submittedName>
</protein>
<dbReference type="Proteomes" id="UP000307720">
    <property type="component" value="Unassembled WGS sequence"/>
</dbReference>
<comment type="caution">
    <text evidence="1">The sequence shown here is derived from an EMBL/GenBank/DDBJ whole genome shotgun (WGS) entry which is preliminary data.</text>
</comment>
<reference evidence="1" key="1">
    <citation type="submission" date="2019-04" db="EMBL/GenBank/DDBJ databases">
        <title>Microbes associate with the intestines of laboratory mice.</title>
        <authorList>
            <person name="Navarre W."/>
            <person name="Wong E."/>
            <person name="Huang K."/>
            <person name="Tropini C."/>
            <person name="Ng K."/>
            <person name="Yu B."/>
        </authorList>
    </citation>
    <scope>NUCLEOTIDE SEQUENCE</scope>
    <source>
        <strain evidence="1">NM72_1-8</strain>
    </source>
</reference>
<evidence type="ECO:0000313" key="2">
    <source>
        <dbReference type="Proteomes" id="UP000307720"/>
    </source>
</evidence>
<name>A0AC61R1M7_9FIRM</name>
<organism evidence="1 2">
    <name type="scientific">Hominisplanchenecus murintestinalis</name>
    <dbReference type="NCBI Taxonomy" id="2941517"/>
    <lineage>
        <taxon>Bacteria</taxon>
        <taxon>Bacillati</taxon>
        <taxon>Bacillota</taxon>
        <taxon>Clostridia</taxon>
        <taxon>Lachnospirales</taxon>
        <taxon>Lachnospiraceae</taxon>
        <taxon>Hominisplanchenecus</taxon>
    </lineage>
</organism>
<keyword evidence="2" id="KW-1185">Reference proteome</keyword>
<accession>A0AC61R1M7</accession>
<proteinExistence type="predicted"/>
<evidence type="ECO:0000313" key="1">
    <source>
        <dbReference type="EMBL" id="TGX99878.1"/>
    </source>
</evidence>
<sequence>MKVNKHRKKIAAALAVGLALSPVSEDLFAFTASSTPACVSAAKARTKKGWRTIRGGKKRYYKKGKYVTGIQKIRKKYYYFDKKGIMKTGTVYNRTAVYYLDNKGILEAFRKKSVYYYPNGKRMSTTEAQDFKTLQTAKSIAGQVTNSRMTQEQKLKACFDWVISKPYVTRRTFANVKGWPAVYANDHFLLGGGNCFSDAAAFAYFAKALGYKNVYVCVDCDGSGGRGHAWAEINGLAYDPLFAEAKSYSANYAAPYGTYILHPILHIAL</sequence>